<gene>
    <name evidence="6" type="ORF">EKO24_021015</name>
</gene>
<evidence type="ECO:0000256" key="3">
    <source>
        <dbReference type="ARBA" id="ARBA00022989"/>
    </source>
</evidence>
<sequence>MWKRIYSTVFTPRLDDEELRKRLEAIKSFMPTPVFWLLGKTQSGKTSIIRALTGDDRARIGNGMQACTRNSLIYDFPDSQDCIMHFLDTRGLGEVDYEPDEDIEAFSEQAHVLIVVMKAMDHSQQAVMEAIRTIHKAKPDWPVIVAQTALHEGYPDPAFEHLSPYPFDSEDWPKTVPDDLRRSLLEQRKLFKGIATQFVPLDFTLPEDGYQAVNYGLEALWRSLEIALPHGIAMVLHGMKEVRRELHDVYSKAAHPHIIAYALTSGAAGAVPVPFVDVPLVTLIQAKMFQTIASIYNYKLDRENWAEISSSLGITLLTNIGRRELIKLIPVYGSAVSSALTAATTYALGKTLTIYFESLHSGNRLSGEVFRVIYKEQFEMGRLMLKDYVNEIQQKVLE</sequence>
<comment type="subcellular location">
    <subcellularLocation>
        <location evidence="1">Membrane</location>
        <topology evidence="1">Multi-pass membrane protein</topology>
    </subcellularLocation>
</comment>
<evidence type="ECO:0000256" key="4">
    <source>
        <dbReference type="ARBA" id="ARBA00023136"/>
    </source>
</evidence>
<evidence type="ECO:0000256" key="2">
    <source>
        <dbReference type="ARBA" id="ARBA00022692"/>
    </source>
</evidence>
<dbReference type="RefSeq" id="WP_127028679.1">
    <property type="nucleotide sequence ID" value="NZ_RYFG02000121.1"/>
</dbReference>
<proteinExistence type="predicted"/>
<dbReference type="SUPFAM" id="SSF52540">
    <property type="entry name" value="P-loop containing nucleoside triphosphate hydrolases"/>
    <property type="match status" value="1"/>
</dbReference>
<dbReference type="InterPro" id="IPR006073">
    <property type="entry name" value="GTP-bd"/>
</dbReference>
<dbReference type="InterPro" id="IPR027417">
    <property type="entry name" value="P-loop_NTPase"/>
</dbReference>
<dbReference type="CDD" id="cd00882">
    <property type="entry name" value="Ras_like_GTPase"/>
    <property type="match status" value="1"/>
</dbReference>
<comment type="caution">
    <text evidence="6">The sequence shown here is derived from an EMBL/GenBank/DDBJ whole genome shotgun (WGS) entry which is preliminary data.</text>
</comment>
<dbReference type="EMBL" id="RYFG02000121">
    <property type="protein sequence ID" value="TRW89546.1"/>
    <property type="molecule type" value="Genomic_DNA"/>
</dbReference>
<dbReference type="Proteomes" id="UP000733744">
    <property type="component" value="Unassembled WGS sequence"/>
</dbReference>
<keyword evidence="7" id="KW-1185">Reference proteome</keyword>
<evidence type="ECO:0000259" key="5">
    <source>
        <dbReference type="Pfam" id="PF01926"/>
    </source>
</evidence>
<dbReference type="Gene3D" id="3.40.50.300">
    <property type="entry name" value="P-loop containing nucleotide triphosphate hydrolases"/>
    <property type="match status" value="1"/>
</dbReference>
<name>A0ABY3C4B0_9GAMM</name>
<evidence type="ECO:0000313" key="7">
    <source>
        <dbReference type="Proteomes" id="UP000733744"/>
    </source>
</evidence>
<dbReference type="Pfam" id="PF05128">
    <property type="entry name" value="DUF697"/>
    <property type="match status" value="1"/>
</dbReference>
<feature type="domain" description="G" evidence="5">
    <location>
        <begin position="37"/>
        <end position="143"/>
    </location>
</feature>
<organism evidence="6 7">
    <name type="scientific">Candidatus Methylobacter oryzae</name>
    <dbReference type="NCBI Taxonomy" id="2497749"/>
    <lineage>
        <taxon>Bacteria</taxon>
        <taxon>Pseudomonadati</taxon>
        <taxon>Pseudomonadota</taxon>
        <taxon>Gammaproteobacteria</taxon>
        <taxon>Methylococcales</taxon>
        <taxon>Methylococcaceae</taxon>
        <taxon>Methylobacter</taxon>
    </lineage>
</organism>
<keyword evidence="4" id="KW-0472">Membrane</keyword>
<dbReference type="InterPro" id="IPR021147">
    <property type="entry name" value="DUF697"/>
</dbReference>
<accession>A0ABY3C4B0</accession>
<protein>
    <submittedName>
        <fullName evidence="6">DUF697 domain-containing protein</fullName>
    </submittedName>
</protein>
<dbReference type="Pfam" id="PF01926">
    <property type="entry name" value="MMR_HSR1"/>
    <property type="match status" value="1"/>
</dbReference>
<reference evidence="6 7" key="1">
    <citation type="journal article" date="2019" name="Antonie Van Leeuwenhoek">
        <title>Description of 'Ca. Methylobacter oryzae' KRF1, a novel species from the environmentally important Methylobacter clade 2.</title>
        <authorList>
            <person name="Khatri K."/>
            <person name="Mohite J.A."/>
            <person name="Pandit P.S."/>
            <person name="Bahulikar R."/>
            <person name="Rahalkar M.C."/>
        </authorList>
    </citation>
    <scope>NUCLEOTIDE SEQUENCE [LARGE SCALE GENOMIC DNA]</scope>
    <source>
        <strain evidence="6 7">KRF1</strain>
    </source>
</reference>
<evidence type="ECO:0000256" key="1">
    <source>
        <dbReference type="ARBA" id="ARBA00004141"/>
    </source>
</evidence>
<keyword evidence="2" id="KW-0812">Transmembrane</keyword>
<keyword evidence="3" id="KW-1133">Transmembrane helix</keyword>
<evidence type="ECO:0000313" key="6">
    <source>
        <dbReference type="EMBL" id="TRW89546.1"/>
    </source>
</evidence>